<evidence type="ECO:0000259" key="6">
    <source>
        <dbReference type="Pfam" id="PF02656"/>
    </source>
</evidence>
<feature type="domain" description="DUF202" evidence="6">
    <location>
        <begin position="1"/>
        <end position="60"/>
    </location>
</feature>
<proteinExistence type="predicted"/>
<gene>
    <name evidence="7" type="ORF">FMM02_07465</name>
</gene>
<keyword evidence="3 5" id="KW-1133">Transmembrane helix</keyword>
<sequence length="102" mass="11022">MAVERTMASWTSASFAAIGVGLGLRALFARIEPAWIPRGIASLFLLLAIVMILSARRRMCMAIERLSSHEVTPPSRAGMSRSAYGVAGAAMLLIVAIWLLYD</sequence>
<feature type="transmembrane region" description="Helical" evidence="5">
    <location>
        <begin position="7"/>
        <end position="28"/>
    </location>
</feature>
<evidence type="ECO:0000313" key="8">
    <source>
        <dbReference type="Proteomes" id="UP000321857"/>
    </source>
</evidence>
<dbReference type="Proteomes" id="UP000321857">
    <property type="component" value="Chromosome"/>
</dbReference>
<evidence type="ECO:0000256" key="4">
    <source>
        <dbReference type="ARBA" id="ARBA00023136"/>
    </source>
</evidence>
<evidence type="ECO:0000256" key="3">
    <source>
        <dbReference type="ARBA" id="ARBA00022989"/>
    </source>
</evidence>
<feature type="transmembrane region" description="Helical" evidence="5">
    <location>
        <begin position="34"/>
        <end position="55"/>
    </location>
</feature>
<evidence type="ECO:0000256" key="5">
    <source>
        <dbReference type="SAM" id="Phobius"/>
    </source>
</evidence>
<dbReference type="GO" id="GO:0012505">
    <property type="term" value="C:endomembrane system"/>
    <property type="evidence" value="ECO:0007669"/>
    <property type="project" value="UniProtKB-SubCell"/>
</dbReference>
<dbReference type="Pfam" id="PF02656">
    <property type="entry name" value="DUF202"/>
    <property type="match status" value="1"/>
</dbReference>
<feature type="transmembrane region" description="Helical" evidence="5">
    <location>
        <begin position="83"/>
        <end position="101"/>
    </location>
</feature>
<reference evidence="7 8" key="1">
    <citation type="submission" date="2019-07" db="EMBL/GenBank/DDBJ databases">
        <title>Sphingomonas AE3 Genome sequencing and assembly.</title>
        <authorList>
            <person name="Kim H."/>
        </authorList>
    </citation>
    <scope>NUCLEOTIDE SEQUENCE [LARGE SCALE GENOMIC DNA]</scope>
    <source>
        <strain evidence="7 8">AE3</strain>
    </source>
</reference>
<evidence type="ECO:0000256" key="1">
    <source>
        <dbReference type="ARBA" id="ARBA00004127"/>
    </source>
</evidence>
<name>A0A516ISD6_9SPHN</name>
<dbReference type="KEGG" id="sxa:FMM02_07465"/>
<keyword evidence="2 5" id="KW-0812">Transmembrane</keyword>
<protein>
    <submittedName>
        <fullName evidence="7">DUF202 domain-containing protein</fullName>
    </submittedName>
</protein>
<evidence type="ECO:0000313" key="7">
    <source>
        <dbReference type="EMBL" id="QDP19806.1"/>
    </source>
</evidence>
<dbReference type="OrthoDB" id="582337at2"/>
<keyword evidence="4 5" id="KW-0472">Membrane</keyword>
<dbReference type="EMBL" id="CP041659">
    <property type="protein sequence ID" value="QDP19806.1"/>
    <property type="molecule type" value="Genomic_DNA"/>
</dbReference>
<accession>A0A516ISD6</accession>
<dbReference type="InterPro" id="IPR003807">
    <property type="entry name" value="DUF202"/>
</dbReference>
<dbReference type="RefSeq" id="WP_147494255.1">
    <property type="nucleotide sequence ID" value="NZ_CP041659.1"/>
</dbReference>
<keyword evidence="8" id="KW-1185">Reference proteome</keyword>
<comment type="subcellular location">
    <subcellularLocation>
        <location evidence="1">Endomembrane system</location>
        <topology evidence="1">Multi-pass membrane protein</topology>
    </subcellularLocation>
</comment>
<evidence type="ECO:0000256" key="2">
    <source>
        <dbReference type="ARBA" id="ARBA00022692"/>
    </source>
</evidence>
<organism evidence="7 8">
    <name type="scientific">Sphingomonas xanthus</name>
    <dbReference type="NCBI Taxonomy" id="2594473"/>
    <lineage>
        <taxon>Bacteria</taxon>
        <taxon>Pseudomonadati</taxon>
        <taxon>Pseudomonadota</taxon>
        <taxon>Alphaproteobacteria</taxon>
        <taxon>Sphingomonadales</taxon>
        <taxon>Sphingomonadaceae</taxon>
        <taxon>Sphingomonas</taxon>
    </lineage>
</organism>
<dbReference type="AlphaFoldDB" id="A0A516ISD6"/>